<evidence type="ECO:0000256" key="2">
    <source>
        <dbReference type="RuleBase" id="RU368010"/>
    </source>
</evidence>
<dbReference type="GO" id="GO:0048193">
    <property type="term" value="P:Golgi vesicle transport"/>
    <property type="evidence" value="ECO:0007669"/>
    <property type="project" value="TreeGrafter"/>
</dbReference>
<name>A0AB34IBC8_PRYPA</name>
<organism evidence="5 6">
    <name type="scientific">Prymnesium parvum</name>
    <name type="common">Toxic golden alga</name>
    <dbReference type="NCBI Taxonomy" id="97485"/>
    <lineage>
        <taxon>Eukaryota</taxon>
        <taxon>Haptista</taxon>
        <taxon>Haptophyta</taxon>
        <taxon>Prymnesiophyceae</taxon>
        <taxon>Prymnesiales</taxon>
        <taxon>Prymnesiaceae</taxon>
        <taxon>Prymnesium</taxon>
    </lineage>
</organism>
<dbReference type="GO" id="GO:1990745">
    <property type="term" value="C:EARP complex"/>
    <property type="evidence" value="ECO:0007669"/>
    <property type="project" value="TreeGrafter"/>
</dbReference>
<reference evidence="5 6" key="1">
    <citation type="journal article" date="2024" name="Science">
        <title>Giant polyketide synthase enzymes in the biosynthesis of giant marine polyether toxins.</title>
        <authorList>
            <person name="Fallon T.R."/>
            <person name="Shende V.V."/>
            <person name="Wierzbicki I.H."/>
            <person name="Pendleton A.L."/>
            <person name="Watervoot N.F."/>
            <person name="Auber R.P."/>
            <person name="Gonzalez D.J."/>
            <person name="Wisecaver J.H."/>
            <person name="Moore B.S."/>
        </authorList>
    </citation>
    <scope>NUCLEOTIDE SEQUENCE [LARGE SCALE GENOMIC DNA]</scope>
    <source>
        <strain evidence="5 6">12B1</strain>
    </source>
</reference>
<dbReference type="GO" id="GO:0006869">
    <property type="term" value="P:lipid transport"/>
    <property type="evidence" value="ECO:0007669"/>
    <property type="project" value="UniProtKB-UniRule"/>
</dbReference>
<dbReference type="GO" id="GO:0000938">
    <property type="term" value="C:GARP complex"/>
    <property type="evidence" value="ECO:0007669"/>
    <property type="project" value="UniProtKB-UniRule"/>
</dbReference>
<comment type="subcellular location">
    <subcellularLocation>
        <location evidence="2">Golgi apparatus</location>
        <location evidence="2">trans-Golgi network</location>
    </subcellularLocation>
</comment>
<feature type="compositionally biased region" description="Acidic residues" evidence="4">
    <location>
        <begin position="268"/>
        <end position="281"/>
    </location>
</feature>
<dbReference type="GO" id="GO:0042147">
    <property type="term" value="P:retrograde transport, endosome to Golgi"/>
    <property type="evidence" value="ECO:0007669"/>
    <property type="project" value="UniProtKB-UniRule"/>
</dbReference>
<dbReference type="GO" id="GO:0005829">
    <property type="term" value="C:cytosol"/>
    <property type="evidence" value="ECO:0007669"/>
    <property type="project" value="GOC"/>
</dbReference>
<keyword evidence="2" id="KW-0653">Protein transport</keyword>
<dbReference type="Proteomes" id="UP001515480">
    <property type="component" value="Unassembled WGS sequence"/>
</dbReference>
<feature type="coiled-coil region" evidence="3">
    <location>
        <begin position="87"/>
        <end position="114"/>
    </location>
</feature>
<evidence type="ECO:0000313" key="6">
    <source>
        <dbReference type="Proteomes" id="UP001515480"/>
    </source>
</evidence>
<dbReference type="PANTHER" id="PTHR15954:SF4">
    <property type="entry name" value="VACUOLAR PROTEIN SORTING-ASSOCIATED PROTEIN 51 HOMOLOG"/>
    <property type="match status" value="1"/>
</dbReference>
<feature type="region of interest" description="Disordered" evidence="4">
    <location>
        <begin position="255"/>
        <end position="291"/>
    </location>
</feature>
<dbReference type="AlphaFoldDB" id="A0AB34IBC8"/>
<dbReference type="GO" id="GO:0032456">
    <property type="term" value="P:endocytic recycling"/>
    <property type="evidence" value="ECO:0007669"/>
    <property type="project" value="TreeGrafter"/>
</dbReference>
<keyword evidence="3" id="KW-0175">Coiled coil</keyword>
<comment type="similarity">
    <text evidence="1 2">Belongs to the VPS51 family.</text>
</comment>
<evidence type="ECO:0000256" key="4">
    <source>
        <dbReference type="SAM" id="MobiDB-lite"/>
    </source>
</evidence>
<comment type="caution">
    <text evidence="5">The sequence shown here is derived from an EMBL/GenBank/DDBJ whole genome shotgun (WGS) entry which is preliminary data.</text>
</comment>
<keyword evidence="6" id="KW-1185">Reference proteome</keyword>
<dbReference type="InterPro" id="IPR014812">
    <property type="entry name" value="Vps51"/>
</dbReference>
<protein>
    <recommendedName>
        <fullName evidence="2">Vacuolar protein sorting-associated protein 51 homolog</fullName>
    </recommendedName>
</protein>
<dbReference type="GO" id="GO:0007041">
    <property type="term" value="P:lysosomal transport"/>
    <property type="evidence" value="ECO:0007669"/>
    <property type="project" value="TreeGrafter"/>
</dbReference>
<dbReference type="EMBL" id="JBGBPQ010000031">
    <property type="protein sequence ID" value="KAL1495802.1"/>
    <property type="molecule type" value="Genomic_DNA"/>
</dbReference>
<accession>A0AB34IBC8</accession>
<evidence type="ECO:0000256" key="3">
    <source>
        <dbReference type="SAM" id="Coils"/>
    </source>
</evidence>
<evidence type="ECO:0000313" key="5">
    <source>
        <dbReference type="EMBL" id="KAL1495802.1"/>
    </source>
</evidence>
<comment type="function">
    <text evidence="2">Acts as component of the GARP complex that is involved in retrograde transport from early and late endosomes to the trans-Golgi network (TGN).</text>
</comment>
<keyword evidence="2" id="KW-0333">Golgi apparatus</keyword>
<keyword evidence="2" id="KW-0445">Lipid transport</keyword>
<dbReference type="GO" id="GO:0015031">
    <property type="term" value="P:protein transport"/>
    <property type="evidence" value="ECO:0007669"/>
    <property type="project" value="UniProtKB-UniRule"/>
</dbReference>
<evidence type="ECO:0000256" key="1">
    <source>
        <dbReference type="ARBA" id="ARBA00006080"/>
    </source>
</evidence>
<comment type="subunit">
    <text evidence="2">Component of the Golgi-associated retrograde protein (GARP) complex.</text>
</comment>
<dbReference type="GO" id="GO:0016020">
    <property type="term" value="C:membrane"/>
    <property type="evidence" value="ECO:0007669"/>
    <property type="project" value="TreeGrafter"/>
</dbReference>
<feature type="compositionally biased region" description="Basic and acidic residues" evidence="4">
    <location>
        <begin position="258"/>
        <end position="267"/>
    </location>
</feature>
<dbReference type="GO" id="GO:0007030">
    <property type="term" value="P:Golgi organization"/>
    <property type="evidence" value="ECO:0007669"/>
    <property type="project" value="UniProtKB-UniRule"/>
</dbReference>
<proteinExistence type="inferred from homology"/>
<keyword evidence="2" id="KW-0813">Transport</keyword>
<dbReference type="Pfam" id="PF08700">
    <property type="entry name" value="VPS51_Exo84_N"/>
    <property type="match status" value="1"/>
</dbReference>
<dbReference type="PANTHER" id="PTHR15954">
    <property type="entry name" value="VACUOLAR PROTEIN SORTING-ASSOCIATED PROTEIN 51 HOMOLOG"/>
    <property type="match status" value="1"/>
</dbReference>
<sequence length="763" mass="83954">MVRARELLSKFYVDAQEARPHEVDDMNIDAVEFNADKYVSAMLQNKSLDELVQRGNAMVSEIKNLDSDMQMLVYENYNKFIAATDTIRQMKHRVEDMESQMSQLETNMNTIATKSDAVNSSLSARRGQLEKLNGAKKTLTKLQFITDLPSLLEQCVLDEKYEQAVQYYKRAKRILSAVGTVASFQGIRDEADLLMRRLVQLLNLKLQEPDLPVEALGTTTRLLLQLDANEEAILKDFLARRRRVLLEVLNNFPPPPISREDASRPDEGEGEAAEPELDADSPNEPPSAAGDVRALGSLFMPQVVQLQEMWNSLFMSDAEPTVMGGGGARLSAERKAAMVSELIVELTGGYIELCRQRLLEELPPPPELLRGLYHLMHPIEPLHALLPAAALLPRAARVAEALGEAEMERQLRTLGEQVAAAVLGLTDGSGAVGKRLASVEAAICAHTQEALLRTAPLLLPLCELLGLRPDGMAKHLVKRLYAAILDVARVARLPTPQPEGMLLRAGLCLQMVSSGVAQVHAMLKAQLSGQGLRGAALGFDAAAMVREMQSSADALLEGFAQKLSWGVSKQMQTTDWVHAPAPREVTSLVGAIIGELRATQLLASQILHGEALRSLLPQGPFPPTSGATQILQQRAKLGGSVAIHKDLQRMFARKISFSSTSGHHKITIAGMLTHIIKLTLKTLLEESRVCTFSREGFQQLHLDCGMMRWVLPACVEQEADVLSLLDEILISCQERCLDCVPLEHAVLQRLCDAKRKELQLSYS</sequence>
<gene>
    <name evidence="5" type="ORF">AB1Y20_016663</name>
</gene>